<feature type="non-terminal residue" evidence="1">
    <location>
        <position position="1"/>
    </location>
</feature>
<evidence type="ECO:0000313" key="2">
    <source>
        <dbReference type="Proteomes" id="UP000037510"/>
    </source>
</evidence>
<sequence length="315" mass="36809">TCRTRDEFLRVLEETPSLSIKTRKSKTALGIYLAKIRTGEADDRLCSIFHMTRQNVERLLNISRQCLNEDFVPIHLAKVESYGYVAIMPEIKTRTATQLTTMQGNKSRMCTICRWPVEVVNGRFKRDFRTFRHTYFNKSMLHMYEDFRIAAALTNAFHIPLFTPNHLAEYVEARSLNRHRIEFNNISGHLPHLPHFPVLTEDELILFSVGTYQLKLAASYYSEHIRGGDYIIEIYANNDDIPDLNNFDLPTTNIWLLRSRIRSRHSRSKTYFCYLLVDENLRGIESISRRTIGVCAHTVTVVWFLAYARHKDTIN</sequence>
<dbReference type="AlphaFoldDB" id="A0A0L7LGW6"/>
<dbReference type="Proteomes" id="UP000037510">
    <property type="component" value="Unassembled WGS sequence"/>
</dbReference>
<dbReference type="EMBL" id="JTDY01001124">
    <property type="protein sequence ID" value="KOB74803.1"/>
    <property type="molecule type" value="Genomic_DNA"/>
</dbReference>
<gene>
    <name evidence="1" type="ORF">OBRU01_07132</name>
</gene>
<evidence type="ECO:0008006" key="3">
    <source>
        <dbReference type="Google" id="ProtNLM"/>
    </source>
</evidence>
<organism evidence="1 2">
    <name type="scientific">Operophtera brumata</name>
    <name type="common">Winter moth</name>
    <name type="synonym">Phalaena brumata</name>
    <dbReference type="NCBI Taxonomy" id="104452"/>
    <lineage>
        <taxon>Eukaryota</taxon>
        <taxon>Metazoa</taxon>
        <taxon>Ecdysozoa</taxon>
        <taxon>Arthropoda</taxon>
        <taxon>Hexapoda</taxon>
        <taxon>Insecta</taxon>
        <taxon>Pterygota</taxon>
        <taxon>Neoptera</taxon>
        <taxon>Endopterygota</taxon>
        <taxon>Lepidoptera</taxon>
        <taxon>Glossata</taxon>
        <taxon>Ditrysia</taxon>
        <taxon>Geometroidea</taxon>
        <taxon>Geometridae</taxon>
        <taxon>Larentiinae</taxon>
        <taxon>Operophtera</taxon>
    </lineage>
</organism>
<keyword evidence="2" id="KW-1185">Reference proteome</keyword>
<name>A0A0L7LGW6_OPEBR</name>
<feature type="non-terminal residue" evidence="1">
    <location>
        <position position="315"/>
    </location>
</feature>
<accession>A0A0L7LGW6</accession>
<protein>
    <recommendedName>
        <fullName evidence="3">DDE Tnp4 domain-containing protein</fullName>
    </recommendedName>
</protein>
<proteinExistence type="predicted"/>
<evidence type="ECO:0000313" key="1">
    <source>
        <dbReference type="EMBL" id="KOB74803.1"/>
    </source>
</evidence>
<comment type="caution">
    <text evidence="1">The sequence shown here is derived from an EMBL/GenBank/DDBJ whole genome shotgun (WGS) entry which is preliminary data.</text>
</comment>
<reference evidence="1 2" key="1">
    <citation type="journal article" date="2015" name="Genome Biol. Evol.">
        <title>The genome of winter moth (Operophtera brumata) provides a genomic perspective on sexual dimorphism and phenology.</title>
        <authorList>
            <person name="Derks M.F."/>
            <person name="Smit S."/>
            <person name="Salis L."/>
            <person name="Schijlen E."/>
            <person name="Bossers A."/>
            <person name="Mateman C."/>
            <person name="Pijl A.S."/>
            <person name="de Ridder D."/>
            <person name="Groenen M.A."/>
            <person name="Visser M.E."/>
            <person name="Megens H.J."/>
        </authorList>
    </citation>
    <scope>NUCLEOTIDE SEQUENCE [LARGE SCALE GENOMIC DNA]</scope>
    <source>
        <strain evidence="1">WM2013NL</strain>
        <tissue evidence="1">Head and thorax</tissue>
    </source>
</reference>